<gene>
    <name evidence="2" type="ORF">RFI_18715</name>
</gene>
<reference evidence="2 3" key="1">
    <citation type="journal article" date="2013" name="Curr. Biol.">
        <title>The Genome of the Foraminiferan Reticulomyxa filosa.</title>
        <authorList>
            <person name="Glockner G."/>
            <person name="Hulsmann N."/>
            <person name="Schleicher M."/>
            <person name="Noegel A.A."/>
            <person name="Eichinger L."/>
            <person name="Gallinger C."/>
            <person name="Pawlowski J."/>
            <person name="Sierra R."/>
            <person name="Euteneuer U."/>
            <person name="Pillet L."/>
            <person name="Moustafa A."/>
            <person name="Platzer M."/>
            <person name="Groth M."/>
            <person name="Szafranski K."/>
            <person name="Schliwa M."/>
        </authorList>
    </citation>
    <scope>NUCLEOTIDE SEQUENCE [LARGE SCALE GENOMIC DNA]</scope>
</reference>
<keyword evidence="1" id="KW-0472">Membrane</keyword>
<sequence length="251" mass="29210">KRIQTNVLLDRKLETTHHFLHTLERLYGDNDLFHNLFNRVFLPYSNDSTNQGCLIPHQFHSFVYDIATMIGSACLVSAGTQSSADCRYHHRNNNSAIFYLFHFVIVANYAFWKTYPLAYVHHICPSQKNWPQVTSMLMNTPTWIICQVREAIAFSLGCQQFQLDHETTFEFILFWLHQIKSQNKNKSIPLIIHEWSSSNIFAEFSHLHILMASPPQTISLNARSTSSKSWKLGCSTRKDLKSAKKIVFHKY</sequence>
<evidence type="ECO:0000313" key="3">
    <source>
        <dbReference type="Proteomes" id="UP000023152"/>
    </source>
</evidence>
<keyword evidence="1" id="KW-0812">Transmembrane</keyword>
<dbReference type="EMBL" id="ASPP01014749">
    <property type="protein sequence ID" value="ETO18547.1"/>
    <property type="molecule type" value="Genomic_DNA"/>
</dbReference>
<feature type="non-terminal residue" evidence="2">
    <location>
        <position position="1"/>
    </location>
</feature>
<accession>X6MYI8</accession>
<name>X6MYI8_RETFI</name>
<feature type="transmembrane region" description="Helical" evidence="1">
    <location>
        <begin position="96"/>
        <end position="112"/>
    </location>
</feature>
<protein>
    <submittedName>
        <fullName evidence="2">Uncharacterized protein</fullName>
    </submittedName>
</protein>
<dbReference type="Proteomes" id="UP000023152">
    <property type="component" value="Unassembled WGS sequence"/>
</dbReference>
<dbReference type="AlphaFoldDB" id="X6MYI8"/>
<evidence type="ECO:0000313" key="2">
    <source>
        <dbReference type="EMBL" id="ETO18547.1"/>
    </source>
</evidence>
<evidence type="ECO:0000256" key="1">
    <source>
        <dbReference type="SAM" id="Phobius"/>
    </source>
</evidence>
<comment type="caution">
    <text evidence="2">The sequence shown here is derived from an EMBL/GenBank/DDBJ whole genome shotgun (WGS) entry which is preliminary data.</text>
</comment>
<proteinExistence type="predicted"/>
<keyword evidence="1" id="KW-1133">Transmembrane helix</keyword>
<keyword evidence="3" id="KW-1185">Reference proteome</keyword>
<organism evidence="2 3">
    <name type="scientific">Reticulomyxa filosa</name>
    <dbReference type="NCBI Taxonomy" id="46433"/>
    <lineage>
        <taxon>Eukaryota</taxon>
        <taxon>Sar</taxon>
        <taxon>Rhizaria</taxon>
        <taxon>Retaria</taxon>
        <taxon>Foraminifera</taxon>
        <taxon>Monothalamids</taxon>
        <taxon>Reticulomyxidae</taxon>
        <taxon>Reticulomyxa</taxon>
    </lineage>
</organism>